<sequence length="312" mass="33924">MNWVQRKIYLYNVTFGLFMLDWWERCLFNILVIVLMWFIFYNGSRYVTDFCKRKGKALLVQVMAGVVILTKETAVEQQPYKALSASATKAAVGQTNTVPCPTNVSMLSKEPPTKVKDADTPTVAANPPVANSTSPVTSPSAPNFLKGVQAPSASTPTSISLAANLLAHGTQVGSDDDGLHLLPSTSNVVLQGIHGEEEYGSDHSLEADPLRVEECQHLITAPTDKGKEMHEITKVTPITPASASSPNESSDRALQVVPPLTSHGHEVNSNDMMQKQTLPASSSNGDSDKPQEDSLNAWKTEWHPLLVAAKFW</sequence>
<evidence type="ECO:0000313" key="1">
    <source>
        <dbReference type="EMBL" id="KAL3608987.1"/>
    </source>
</evidence>
<comment type="caution">
    <text evidence="1">The sequence shown here is derived from an EMBL/GenBank/DDBJ whole genome shotgun (WGS) entry which is preliminary data.</text>
</comment>
<gene>
    <name evidence="1" type="ORF">D5086_000007</name>
</gene>
<proteinExistence type="predicted"/>
<evidence type="ECO:0000313" key="2">
    <source>
        <dbReference type="Proteomes" id="UP000309997"/>
    </source>
</evidence>
<protein>
    <submittedName>
        <fullName evidence="1">Uncharacterized protein</fullName>
    </submittedName>
</protein>
<dbReference type="EMBL" id="RCHU02000001">
    <property type="protein sequence ID" value="KAL3608987.1"/>
    <property type="molecule type" value="Genomic_DNA"/>
</dbReference>
<organism evidence="1 2">
    <name type="scientific">Populus alba</name>
    <name type="common">White poplar</name>
    <dbReference type="NCBI Taxonomy" id="43335"/>
    <lineage>
        <taxon>Eukaryota</taxon>
        <taxon>Viridiplantae</taxon>
        <taxon>Streptophyta</taxon>
        <taxon>Embryophyta</taxon>
        <taxon>Tracheophyta</taxon>
        <taxon>Spermatophyta</taxon>
        <taxon>Magnoliopsida</taxon>
        <taxon>eudicotyledons</taxon>
        <taxon>Gunneridae</taxon>
        <taxon>Pentapetalae</taxon>
        <taxon>rosids</taxon>
        <taxon>fabids</taxon>
        <taxon>Malpighiales</taxon>
        <taxon>Salicaceae</taxon>
        <taxon>Saliceae</taxon>
        <taxon>Populus</taxon>
    </lineage>
</organism>
<dbReference type="Proteomes" id="UP000309997">
    <property type="component" value="Unassembled WGS sequence"/>
</dbReference>
<keyword evidence="2" id="KW-1185">Reference proteome</keyword>
<name>A0ACC4CUK5_POPAL</name>
<accession>A0ACC4CUK5</accession>
<reference evidence="1 2" key="1">
    <citation type="journal article" date="2024" name="Plant Biotechnol. J.">
        <title>Genome and CRISPR/Cas9 system of a widespread forest tree (Populus alba) in the world.</title>
        <authorList>
            <person name="Liu Y.J."/>
            <person name="Jiang P.F."/>
            <person name="Han X.M."/>
            <person name="Li X.Y."/>
            <person name="Wang H.M."/>
            <person name="Wang Y.J."/>
            <person name="Wang X.X."/>
            <person name="Zeng Q.Y."/>
        </authorList>
    </citation>
    <scope>NUCLEOTIDE SEQUENCE [LARGE SCALE GENOMIC DNA]</scope>
    <source>
        <strain evidence="2">cv. PAL-ZL1</strain>
    </source>
</reference>